<dbReference type="Proteomes" id="UP000654993">
    <property type="component" value="Unassembled WGS sequence"/>
</dbReference>
<dbReference type="AlphaFoldDB" id="A0A916QER1"/>
<evidence type="ECO:0000313" key="2">
    <source>
        <dbReference type="Proteomes" id="UP000654993"/>
    </source>
</evidence>
<reference evidence="1" key="1">
    <citation type="submission" date="2020-08" db="EMBL/GenBank/DDBJ databases">
        <authorList>
            <person name="Uke A."/>
            <person name="Chhe C."/>
            <person name="Baramee S."/>
            <person name="Kosugi A."/>
        </authorList>
    </citation>
    <scope>NUCLEOTIDE SEQUENCE</scope>
    <source>
        <strain evidence="1">DA-C8</strain>
    </source>
</reference>
<keyword evidence="2" id="KW-1185">Reference proteome</keyword>
<organism evidence="1 2">
    <name type="scientific">Insulibacter thermoxylanivorax</name>
    <dbReference type="NCBI Taxonomy" id="2749268"/>
    <lineage>
        <taxon>Bacteria</taxon>
        <taxon>Bacillati</taxon>
        <taxon>Bacillota</taxon>
        <taxon>Bacilli</taxon>
        <taxon>Bacillales</taxon>
        <taxon>Paenibacillaceae</taxon>
        <taxon>Insulibacter</taxon>
    </lineage>
</organism>
<name>A0A916QER1_9BACL</name>
<dbReference type="EMBL" id="BMAQ01000035">
    <property type="protein sequence ID" value="GFR39150.1"/>
    <property type="molecule type" value="Genomic_DNA"/>
</dbReference>
<evidence type="ECO:0008006" key="3">
    <source>
        <dbReference type="Google" id="ProtNLM"/>
    </source>
</evidence>
<gene>
    <name evidence="1" type="ORF">PRECH8_24460</name>
</gene>
<dbReference type="RefSeq" id="WP_200967360.1">
    <property type="nucleotide sequence ID" value="NZ_BMAQ01000035.1"/>
</dbReference>
<evidence type="ECO:0000313" key="1">
    <source>
        <dbReference type="EMBL" id="GFR39150.1"/>
    </source>
</evidence>
<accession>A0A916QER1</accession>
<protein>
    <recommendedName>
        <fullName evidence="3">Flagellar protein FliT</fullName>
    </recommendedName>
</protein>
<sequence>MSALHNKSKAERATELTDLFERLHQLSARQVAWVEQHYEDENFLEIFQNMSNEWSSLQSSIQDEIERCRGFMTEQELREAVASTAPKAKQAHDNVERAIFLVKQIMHQTGTTLRTSQERKQAAKAYQTSGYEDYAAIFFDEKK</sequence>
<proteinExistence type="predicted"/>
<comment type="caution">
    <text evidence="1">The sequence shown here is derived from an EMBL/GenBank/DDBJ whole genome shotgun (WGS) entry which is preliminary data.</text>
</comment>
<reference evidence="1" key="2">
    <citation type="journal article" date="2021" name="Data Brief">
        <title>Draft genome sequence data of the facultative, thermophilic, xylanolytic bacterium Paenibacillus sp. strain DA-C8.</title>
        <authorList>
            <person name="Chhe C."/>
            <person name="Uke A."/>
            <person name="Baramee S."/>
            <person name="Ungkulpasvich U."/>
            <person name="Tachaapaikoon C."/>
            <person name="Pason P."/>
            <person name="Waeonukul R."/>
            <person name="Ratanakhanokchai K."/>
            <person name="Kosugi A."/>
        </authorList>
    </citation>
    <scope>NUCLEOTIDE SEQUENCE</scope>
    <source>
        <strain evidence="1">DA-C8</strain>
    </source>
</reference>